<dbReference type="EMBL" id="QJKJ01000957">
    <property type="protein sequence ID" value="RDY09851.1"/>
    <property type="molecule type" value="Genomic_DNA"/>
</dbReference>
<sequence>MTQGFGIGPKWRLIQSFGRHDGRSNPGQFWGATPIKIESSPSQPRSTPSWPGQASRPCSPSRSSPIRNGPKALSMSAIQLRGHLSSNSVAMSPLEKLVAQVTQGVSPTLLHQSAFSRSQVGHFAEPGQMENNDKTLKELATLDVLEPAQTYDLKSGLIHLLPQFHGLAGEDPTST</sequence>
<feature type="region of interest" description="Disordered" evidence="1">
    <location>
        <begin position="16"/>
        <end position="72"/>
    </location>
</feature>
<accession>A0A371I480</accession>
<evidence type="ECO:0000256" key="1">
    <source>
        <dbReference type="SAM" id="MobiDB-lite"/>
    </source>
</evidence>
<proteinExistence type="predicted"/>
<dbReference type="Proteomes" id="UP000257109">
    <property type="component" value="Unassembled WGS sequence"/>
</dbReference>
<evidence type="ECO:0000313" key="2">
    <source>
        <dbReference type="EMBL" id="RDY09851.1"/>
    </source>
</evidence>
<dbReference type="AlphaFoldDB" id="A0A371I480"/>
<feature type="non-terminal residue" evidence="2">
    <location>
        <position position="1"/>
    </location>
</feature>
<keyword evidence="3" id="KW-1185">Reference proteome</keyword>
<feature type="compositionally biased region" description="Polar residues" evidence="1">
    <location>
        <begin position="39"/>
        <end position="52"/>
    </location>
</feature>
<comment type="caution">
    <text evidence="2">The sequence shown here is derived from an EMBL/GenBank/DDBJ whole genome shotgun (WGS) entry which is preliminary data.</text>
</comment>
<reference evidence="2" key="1">
    <citation type="submission" date="2018-05" db="EMBL/GenBank/DDBJ databases">
        <title>Draft genome of Mucuna pruriens seed.</title>
        <authorList>
            <person name="Nnadi N.E."/>
            <person name="Vos R."/>
            <person name="Hasami M.H."/>
            <person name="Devisetty U.K."/>
            <person name="Aguiy J.C."/>
        </authorList>
    </citation>
    <scope>NUCLEOTIDE SEQUENCE [LARGE SCALE GENOMIC DNA]</scope>
    <source>
        <strain evidence="2">JCA_2017</strain>
    </source>
</reference>
<protein>
    <submittedName>
        <fullName evidence="2">Uncharacterized protein</fullName>
    </submittedName>
</protein>
<name>A0A371I480_MUCPR</name>
<organism evidence="2 3">
    <name type="scientific">Mucuna pruriens</name>
    <name type="common">Velvet bean</name>
    <name type="synonym">Dolichos pruriens</name>
    <dbReference type="NCBI Taxonomy" id="157652"/>
    <lineage>
        <taxon>Eukaryota</taxon>
        <taxon>Viridiplantae</taxon>
        <taxon>Streptophyta</taxon>
        <taxon>Embryophyta</taxon>
        <taxon>Tracheophyta</taxon>
        <taxon>Spermatophyta</taxon>
        <taxon>Magnoliopsida</taxon>
        <taxon>eudicotyledons</taxon>
        <taxon>Gunneridae</taxon>
        <taxon>Pentapetalae</taxon>
        <taxon>rosids</taxon>
        <taxon>fabids</taxon>
        <taxon>Fabales</taxon>
        <taxon>Fabaceae</taxon>
        <taxon>Papilionoideae</taxon>
        <taxon>50 kb inversion clade</taxon>
        <taxon>NPAAA clade</taxon>
        <taxon>indigoferoid/millettioid clade</taxon>
        <taxon>Phaseoleae</taxon>
        <taxon>Mucuna</taxon>
    </lineage>
</organism>
<evidence type="ECO:0000313" key="3">
    <source>
        <dbReference type="Proteomes" id="UP000257109"/>
    </source>
</evidence>
<feature type="compositionally biased region" description="Low complexity" evidence="1">
    <location>
        <begin position="55"/>
        <end position="67"/>
    </location>
</feature>
<gene>
    <name evidence="2" type="ORF">CR513_05711</name>
</gene>